<sequence>MDRRWMYAILAFAAAILFFVSIGYKGWELEAENHQIENDLFRSSDGTMGALLLTAALIVLVAGSILVLLLVFNNSCYAIAGCALAVISAVLSIAAMSYYSDLRFNWSPFIATGATTLTITLSGILIFDLEIKKKALKEALSMDRNVLYAVFAFAAALLFFVAIGYDGWRCEGSIISKSCLGHPHNDVTGALLITAGLIILIADIFLLLPIIIYFSWGATVACVLTVISAIFAMVGTFLHVHVNHLWSPSLASVATTLTVILSSILVFDLTLLSEDKHPSKSTGPSLLAAFFIFFAIGFNGWSCQGSILSESCIRSGPNEVTGALLLTSGLVVLIAGIILILLVVLHYSWCAIVASILAVISAVLSIAGVIYYVDAHRHWSPFIATAAMTLTVALSVILIFDLVTSR</sequence>
<feature type="transmembrane region" description="Helical" evidence="1">
    <location>
        <begin position="47"/>
        <end position="71"/>
    </location>
</feature>
<evidence type="ECO:0000313" key="2">
    <source>
        <dbReference type="EMBL" id="VDM18520.1"/>
    </source>
</evidence>
<evidence type="ECO:0000313" key="4">
    <source>
        <dbReference type="WBParaSite" id="TTAC_0000179301-mRNA-1"/>
    </source>
</evidence>
<feature type="transmembrane region" description="Helical" evidence="1">
    <location>
        <begin position="322"/>
        <end position="345"/>
    </location>
</feature>
<feature type="transmembrane region" description="Helical" evidence="1">
    <location>
        <begin position="188"/>
        <end position="211"/>
    </location>
</feature>
<accession>A0A0R3WM05</accession>
<evidence type="ECO:0000256" key="1">
    <source>
        <dbReference type="SAM" id="Phobius"/>
    </source>
</evidence>
<keyword evidence="1" id="KW-0812">Transmembrane</keyword>
<keyword evidence="1" id="KW-1133">Transmembrane helix</keyword>
<feature type="transmembrane region" description="Helical" evidence="1">
    <location>
        <begin position="78"/>
        <end position="100"/>
    </location>
</feature>
<dbReference type="WBParaSite" id="TTAC_0000179301-mRNA-1">
    <property type="protein sequence ID" value="TTAC_0000179301-mRNA-1"/>
    <property type="gene ID" value="TTAC_0000179301"/>
</dbReference>
<evidence type="ECO:0000313" key="3">
    <source>
        <dbReference type="Proteomes" id="UP000274429"/>
    </source>
</evidence>
<dbReference type="EMBL" id="UYWX01000505">
    <property type="protein sequence ID" value="VDM18520.1"/>
    <property type="molecule type" value="Genomic_DNA"/>
</dbReference>
<feature type="transmembrane region" description="Helical" evidence="1">
    <location>
        <begin position="250"/>
        <end position="272"/>
    </location>
</feature>
<keyword evidence="3" id="KW-1185">Reference proteome</keyword>
<organism evidence="4">
    <name type="scientific">Hydatigena taeniaeformis</name>
    <name type="common">Feline tapeworm</name>
    <name type="synonym">Taenia taeniaeformis</name>
    <dbReference type="NCBI Taxonomy" id="6205"/>
    <lineage>
        <taxon>Eukaryota</taxon>
        <taxon>Metazoa</taxon>
        <taxon>Spiralia</taxon>
        <taxon>Lophotrochozoa</taxon>
        <taxon>Platyhelminthes</taxon>
        <taxon>Cestoda</taxon>
        <taxon>Eucestoda</taxon>
        <taxon>Cyclophyllidea</taxon>
        <taxon>Taeniidae</taxon>
        <taxon>Hydatigera</taxon>
    </lineage>
</organism>
<dbReference type="AlphaFoldDB" id="A0A0R3WM05"/>
<keyword evidence="1" id="KW-0472">Membrane</keyword>
<feature type="transmembrane region" description="Helical" evidence="1">
    <location>
        <begin position="147"/>
        <end position="168"/>
    </location>
</feature>
<gene>
    <name evidence="2" type="ORF">TTAC_LOCUS1780</name>
</gene>
<name>A0A0R3WM05_HYDTA</name>
<feature type="transmembrane region" description="Helical" evidence="1">
    <location>
        <begin position="379"/>
        <end position="403"/>
    </location>
</feature>
<feature type="transmembrane region" description="Helical" evidence="1">
    <location>
        <begin position="284"/>
        <end position="302"/>
    </location>
</feature>
<feature type="transmembrane region" description="Helical" evidence="1">
    <location>
        <begin position="352"/>
        <end position="373"/>
    </location>
</feature>
<feature type="transmembrane region" description="Helical" evidence="1">
    <location>
        <begin position="218"/>
        <end position="238"/>
    </location>
</feature>
<proteinExistence type="predicted"/>
<reference evidence="2 3" key="2">
    <citation type="submission" date="2018-11" db="EMBL/GenBank/DDBJ databases">
        <authorList>
            <consortium name="Pathogen Informatics"/>
        </authorList>
    </citation>
    <scope>NUCLEOTIDE SEQUENCE [LARGE SCALE GENOMIC DNA]</scope>
</reference>
<protein>
    <submittedName>
        <fullName evidence="4">Transmembrane protein</fullName>
    </submittedName>
</protein>
<reference evidence="4" key="1">
    <citation type="submission" date="2017-02" db="UniProtKB">
        <authorList>
            <consortium name="WormBaseParasite"/>
        </authorList>
    </citation>
    <scope>IDENTIFICATION</scope>
</reference>
<dbReference type="Proteomes" id="UP000274429">
    <property type="component" value="Unassembled WGS sequence"/>
</dbReference>
<feature type="transmembrane region" description="Helical" evidence="1">
    <location>
        <begin position="106"/>
        <end position="127"/>
    </location>
</feature>
<dbReference type="OrthoDB" id="6266799at2759"/>